<reference evidence="1" key="1">
    <citation type="submission" date="2024-03" db="EMBL/GenBank/DDBJ databases">
        <title>Eukaryotic viruses encode the ribosomal protein eL40.</title>
        <authorList>
            <person name="Thomy J."/>
            <person name="Schvarcz C.R."/>
            <person name="McBeain K.A."/>
            <person name="Edwards K.F."/>
            <person name="Steward G.F."/>
        </authorList>
    </citation>
    <scope>NUCLEOTIDE SEQUENCE</scope>
    <source>
        <strain evidence="1">FloV-SA2</strain>
    </source>
</reference>
<protein>
    <submittedName>
        <fullName evidence="1">Uncharacterized protein</fullName>
    </submittedName>
</protein>
<evidence type="ECO:0000313" key="1">
    <source>
        <dbReference type="EMBL" id="XDO02276.1"/>
    </source>
</evidence>
<accession>A0AB39JFU6</accession>
<gene>
    <name evidence="1" type="ORF">FloV-SA2_00458</name>
</gene>
<name>A0AB39JFU6_9VIRU</name>
<dbReference type="EMBL" id="PP542043">
    <property type="protein sequence ID" value="XDO02276.1"/>
    <property type="molecule type" value="Genomic_DNA"/>
</dbReference>
<proteinExistence type="predicted"/>
<organism evidence="1">
    <name type="scientific">Florenciella sp. virus SA2</name>
    <dbReference type="NCBI Taxonomy" id="3240092"/>
    <lineage>
        <taxon>Viruses</taxon>
    </lineage>
</organism>
<sequence>MEFYDDFIKNKQNVTIQDVTKIELLLSEEYNKITAPYRKRLSILNELKKELHKKMIDNCDHDYERFSEYHNDRYYICKKCCHERTYFKS</sequence>